<sequence length="97" mass="10909">MYVYLVRRRANGVAIPPEQLRKSQPLEADLHMGENHSRPLGRISTQAWVFNPTPGPDVIPRLHDARVTSMAQGGLSLTGVEEIDGVLYAQSWWCRSR</sequence>
<evidence type="ECO:0008006" key="3">
    <source>
        <dbReference type="Google" id="ProtNLM"/>
    </source>
</evidence>
<dbReference type="AlphaFoldDB" id="A0A4D6XCB9"/>
<dbReference type="OrthoDB" id="6893818at2"/>
<protein>
    <recommendedName>
        <fullName evidence="3">Prophage PSSB64-02</fullName>
    </recommendedName>
</protein>
<dbReference type="EMBL" id="CP039371">
    <property type="protein sequence ID" value="QCI13343.1"/>
    <property type="molecule type" value="Genomic_DNA"/>
</dbReference>
<proteinExistence type="predicted"/>
<dbReference type="RefSeq" id="WP_136915480.1">
    <property type="nucleotide sequence ID" value="NZ_CP039371.1"/>
</dbReference>
<gene>
    <name evidence="1" type="ORF">E6B08_19110</name>
</gene>
<organism evidence="1 2">
    <name type="scientific">Pseudomonas putida</name>
    <name type="common">Arthrobacter siderocapsulatus</name>
    <dbReference type="NCBI Taxonomy" id="303"/>
    <lineage>
        <taxon>Bacteria</taxon>
        <taxon>Pseudomonadati</taxon>
        <taxon>Pseudomonadota</taxon>
        <taxon>Gammaproteobacteria</taxon>
        <taxon>Pseudomonadales</taxon>
        <taxon>Pseudomonadaceae</taxon>
        <taxon>Pseudomonas</taxon>
    </lineage>
</organism>
<dbReference type="Proteomes" id="UP000298551">
    <property type="component" value="Chromosome"/>
</dbReference>
<evidence type="ECO:0000313" key="1">
    <source>
        <dbReference type="EMBL" id="QCI13343.1"/>
    </source>
</evidence>
<reference evidence="2" key="1">
    <citation type="submission" date="2019-04" db="EMBL/GenBank/DDBJ databases">
        <title>Genome sequence of Pseudomonas putida 1290, an auxin catabolizing strain.</title>
        <authorList>
            <person name="Laird T.S."/>
            <person name="Leveau J.H.J."/>
        </authorList>
    </citation>
    <scope>NUCLEOTIDE SEQUENCE [LARGE SCALE GENOMIC DNA]</scope>
    <source>
        <strain evidence="2">1290</strain>
    </source>
</reference>
<evidence type="ECO:0000313" key="2">
    <source>
        <dbReference type="Proteomes" id="UP000298551"/>
    </source>
</evidence>
<name>A0A4D6XCB9_PSEPU</name>
<accession>A0A4D6XCB9</accession>